<dbReference type="CDD" id="cd06257">
    <property type="entry name" value="DnaJ"/>
    <property type="match status" value="1"/>
</dbReference>
<evidence type="ECO:0000256" key="1">
    <source>
        <dbReference type="ARBA" id="ARBA00022723"/>
    </source>
</evidence>
<dbReference type="InterPro" id="IPR036869">
    <property type="entry name" value="J_dom_sf"/>
</dbReference>
<dbReference type="Gene3D" id="1.10.287.110">
    <property type="entry name" value="DnaJ domain"/>
    <property type="match status" value="1"/>
</dbReference>
<organism evidence="9">
    <name type="scientific">Neobodo designis</name>
    <name type="common">Flagellated protozoan</name>
    <name type="synonym">Bodo designis</name>
    <dbReference type="NCBI Taxonomy" id="312471"/>
    <lineage>
        <taxon>Eukaryota</taxon>
        <taxon>Discoba</taxon>
        <taxon>Euglenozoa</taxon>
        <taxon>Kinetoplastea</taxon>
        <taxon>Metakinetoplastina</taxon>
        <taxon>Neobodonida</taxon>
        <taxon>Neobodo</taxon>
    </lineage>
</organism>
<dbReference type="Gene3D" id="2.60.260.20">
    <property type="entry name" value="Urease metallochaperone UreE, N-terminal domain"/>
    <property type="match status" value="2"/>
</dbReference>
<dbReference type="PANTHER" id="PTHR43888">
    <property type="entry name" value="DNAJ-LIKE-2, ISOFORM A-RELATED"/>
    <property type="match status" value="1"/>
</dbReference>
<proteinExistence type="inferred from homology"/>
<dbReference type="GO" id="GO:0009408">
    <property type="term" value="P:response to heat"/>
    <property type="evidence" value="ECO:0007669"/>
    <property type="project" value="InterPro"/>
</dbReference>
<accession>A0A7S1QYY0</accession>
<keyword evidence="4 5" id="KW-0862">Zinc</keyword>
<feature type="domain" description="CR-type" evidence="8">
    <location>
        <begin position="171"/>
        <end position="256"/>
    </location>
</feature>
<dbReference type="Pfam" id="PF00684">
    <property type="entry name" value="DnaJ_CXXCXGXG"/>
    <property type="match status" value="1"/>
</dbReference>
<dbReference type="InterPro" id="IPR044713">
    <property type="entry name" value="DNJA1/2-like"/>
</dbReference>
<dbReference type="FunFam" id="2.10.230.10:FF:000001">
    <property type="entry name" value="DnaJ subfamily A member 2"/>
    <property type="match status" value="1"/>
</dbReference>
<keyword evidence="2" id="KW-0677">Repeat</keyword>
<feature type="compositionally biased region" description="Gly residues" evidence="6">
    <location>
        <begin position="429"/>
        <end position="440"/>
    </location>
</feature>
<dbReference type="SMART" id="SM00271">
    <property type="entry name" value="DnaJ"/>
    <property type="match status" value="1"/>
</dbReference>
<keyword evidence="3 5" id="KW-0863">Zinc-finger</keyword>
<feature type="zinc finger region" description="CR-type" evidence="5">
    <location>
        <begin position="171"/>
        <end position="256"/>
    </location>
</feature>
<dbReference type="GO" id="GO:0006457">
    <property type="term" value="P:protein folding"/>
    <property type="evidence" value="ECO:0007669"/>
    <property type="project" value="InterPro"/>
</dbReference>
<dbReference type="InterPro" id="IPR001623">
    <property type="entry name" value="DnaJ_domain"/>
</dbReference>
<evidence type="ECO:0000256" key="5">
    <source>
        <dbReference type="PROSITE-ProRule" id="PRU00546"/>
    </source>
</evidence>
<dbReference type="CDD" id="cd10719">
    <property type="entry name" value="DnaJ_zf"/>
    <property type="match status" value="1"/>
</dbReference>
<keyword evidence="1 5" id="KW-0479">Metal-binding</keyword>
<dbReference type="GO" id="GO:0008270">
    <property type="term" value="F:zinc ion binding"/>
    <property type="evidence" value="ECO:0007669"/>
    <property type="project" value="UniProtKB-KW"/>
</dbReference>
<dbReference type="InterPro" id="IPR002939">
    <property type="entry name" value="DnaJ_C"/>
</dbReference>
<evidence type="ECO:0000259" key="7">
    <source>
        <dbReference type="PROSITE" id="PS50076"/>
    </source>
</evidence>
<dbReference type="GO" id="GO:0005524">
    <property type="term" value="F:ATP binding"/>
    <property type="evidence" value="ECO:0007669"/>
    <property type="project" value="InterPro"/>
</dbReference>
<dbReference type="EMBL" id="HBGF01049930">
    <property type="protein sequence ID" value="CAD9152130.1"/>
    <property type="molecule type" value="Transcribed_RNA"/>
</dbReference>
<dbReference type="FunFam" id="2.60.260.20:FF:000013">
    <property type="entry name" value="DnaJ subfamily B member 11"/>
    <property type="match status" value="1"/>
</dbReference>
<evidence type="ECO:0008006" key="10">
    <source>
        <dbReference type="Google" id="ProtNLM"/>
    </source>
</evidence>
<dbReference type="CDD" id="cd10747">
    <property type="entry name" value="DnaJ_C"/>
    <property type="match status" value="1"/>
</dbReference>
<evidence type="ECO:0000256" key="6">
    <source>
        <dbReference type="SAM" id="MobiDB-lite"/>
    </source>
</evidence>
<feature type="region of interest" description="Disordered" evidence="6">
    <location>
        <begin position="23"/>
        <end position="45"/>
    </location>
</feature>
<dbReference type="HAMAP" id="MF_01152">
    <property type="entry name" value="DnaJ"/>
    <property type="match status" value="1"/>
</dbReference>
<dbReference type="Pfam" id="PF00226">
    <property type="entry name" value="DnaJ"/>
    <property type="match status" value="1"/>
</dbReference>
<evidence type="ECO:0000259" key="8">
    <source>
        <dbReference type="PROSITE" id="PS51188"/>
    </source>
</evidence>
<evidence type="ECO:0000256" key="4">
    <source>
        <dbReference type="ARBA" id="ARBA00022833"/>
    </source>
</evidence>
<dbReference type="Pfam" id="PF01556">
    <property type="entry name" value="DnaJ_C"/>
    <property type="match status" value="1"/>
</dbReference>
<evidence type="ECO:0000256" key="3">
    <source>
        <dbReference type="ARBA" id="ARBA00022771"/>
    </source>
</evidence>
<feature type="compositionally biased region" description="Polar residues" evidence="6">
    <location>
        <begin position="405"/>
        <end position="418"/>
    </location>
</feature>
<dbReference type="GO" id="GO:0051082">
    <property type="term" value="F:unfolded protein binding"/>
    <property type="evidence" value="ECO:0007669"/>
    <property type="project" value="InterPro"/>
</dbReference>
<dbReference type="Gene3D" id="2.10.230.10">
    <property type="entry name" value="Heat shock protein DnaJ, cysteine-rich domain"/>
    <property type="match status" value="1"/>
</dbReference>
<protein>
    <recommendedName>
        <fullName evidence="10">J domain-containing protein</fullName>
    </recommendedName>
</protein>
<dbReference type="InterPro" id="IPR001305">
    <property type="entry name" value="HSP_DnaJ_Cys-rich_dom"/>
</dbReference>
<feature type="compositionally biased region" description="Polar residues" evidence="6">
    <location>
        <begin position="447"/>
        <end position="456"/>
    </location>
</feature>
<name>A0A7S1QYY0_NEODS</name>
<sequence>MFRSVSRVVGASIGASAACRTATPQATPNGVGVPPQARLQSSGSGKKRDYYEVLGVSRGASESDLKKAYRKRAMATHPDKGGDKEEFAAVSEAYECLSSPDKRRAYDQFGHEAANMGGMGGMGGHRSAEDIFADFFRSAGMGGGMGGGGQPAQVEDVDVKLTATLEDIFSGVTKSVRVRRPAVCGECRGEGTKQPGQKVNCKQCGGSGRVVQRVQMGPGMVQQVVSHCNACDGAGKTIRPEDRCTKCRGEGYTITSESVSISVPAGVPEGAVMVMQGAGGEKPNMAPGNLNVHIEVLPHRTFKRRGDDLILEKTVSLVEALTGVHMRVALPDGRTVVVKSEEGKPLKHNGVLAVMHEGMPKYQRGGRGHLYVVTKVNMPSNLTTEQREALEKVFGKAHREEPGTKTITAKQLSESFQELEQAKAADWSRGGGGHGGSGGGSRRRGGQSQEAQCQQM</sequence>
<dbReference type="PROSITE" id="PS51257">
    <property type="entry name" value="PROKAR_LIPOPROTEIN"/>
    <property type="match status" value="1"/>
</dbReference>
<evidence type="ECO:0000256" key="2">
    <source>
        <dbReference type="ARBA" id="ARBA00022737"/>
    </source>
</evidence>
<dbReference type="SUPFAM" id="SSF57938">
    <property type="entry name" value="DnaJ/Hsp40 cysteine-rich domain"/>
    <property type="match status" value="1"/>
</dbReference>
<gene>
    <name evidence="9" type="ORF">NDES1114_LOCUS33433</name>
</gene>
<dbReference type="InterPro" id="IPR036410">
    <property type="entry name" value="HSP_DnaJ_Cys-rich_dom_sf"/>
</dbReference>
<dbReference type="SUPFAM" id="SSF46565">
    <property type="entry name" value="Chaperone J-domain"/>
    <property type="match status" value="1"/>
</dbReference>
<dbReference type="PROSITE" id="PS50076">
    <property type="entry name" value="DNAJ_2"/>
    <property type="match status" value="1"/>
</dbReference>
<dbReference type="AlphaFoldDB" id="A0A7S1QYY0"/>
<feature type="domain" description="J" evidence="7">
    <location>
        <begin position="49"/>
        <end position="110"/>
    </location>
</feature>
<feature type="region of interest" description="Disordered" evidence="6">
    <location>
        <begin position="398"/>
        <end position="456"/>
    </location>
</feature>
<dbReference type="GO" id="GO:0030544">
    <property type="term" value="F:Hsp70 protein binding"/>
    <property type="evidence" value="ECO:0007669"/>
    <property type="project" value="InterPro"/>
</dbReference>
<dbReference type="InterPro" id="IPR012724">
    <property type="entry name" value="DnaJ"/>
</dbReference>
<evidence type="ECO:0000313" key="9">
    <source>
        <dbReference type="EMBL" id="CAD9152130.1"/>
    </source>
</evidence>
<dbReference type="InterPro" id="IPR008971">
    <property type="entry name" value="HSP40/DnaJ_pept-bd"/>
</dbReference>
<dbReference type="PRINTS" id="PR00625">
    <property type="entry name" value="JDOMAIN"/>
</dbReference>
<dbReference type="PROSITE" id="PS51188">
    <property type="entry name" value="ZF_CR"/>
    <property type="match status" value="1"/>
</dbReference>
<dbReference type="SUPFAM" id="SSF49493">
    <property type="entry name" value="HSP40/DnaJ peptide-binding domain"/>
    <property type="match status" value="2"/>
</dbReference>
<reference evidence="9" key="1">
    <citation type="submission" date="2021-01" db="EMBL/GenBank/DDBJ databases">
        <authorList>
            <person name="Corre E."/>
            <person name="Pelletier E."/>
            <person name="Niang G."/>
            <person name="Scheremetjew M."/>
            <person name="Finn R."/>
            <person name="Kale V."/>
            <person name="Holt S."/>
            <person name="Cochrane G."/>
            <person name="Meng A."/>
            <person name="Brown T."/>
            <person name="Cohen L."/>
        </authorList>
    </citation>
    <scope>NUCLEOTIDE SEQUENCE</scope>
    <source>
        <strain evidence="9">CCAP 1951/1</strain>
    </source>
</reference>